<comment type="caution">
    <text evidence="1">The sequence shown here is derived from an EMBL/GenBank/DDBJ whole genome shotgun (WGS) entry which is preliminary data.</text>
</comment>
<evidence type="ECO:0000313" key="1">
    <source>
        <dbReference type="EMBL" id="MPN28502.1"/>
    </source>
</evidence>
<accession>A0A645GRD1</accession>
<sequence length="162" mass="18773">MDKTDAPQVFYGMILDLTYKNWALSLQGQGQGTYYKSPIEGNRGIGQNVYKWMATDYWTPENSNSNKARPFHRADQYWSYISNANTYWYDNMAYFRLKNVVVSYNLPKELTSKAGLANVNIFASGYNLFLIYSKQRNYDPEVGNPQYYPAMRTVSLGVKVNF</sequence>
<proteinExistence type="predicted"/>
<reference evidence="1" key="1">
    <citation type="submission" date="2019-08" db="EMBL/GenBank/DDBJ databases">
        <authorList>
            <person name="Kucharzyk K."/>
            <person name="Murdoch R.W."/>
            <person name="Higgins S."/>
            <person name="Loffler F."/>
        </authorList>
    </citation>
    <scope>NUCLEOTIDE SEQUENCE</scope>
</reference>
<evidence type="ECO:0008006" key="2">
    <source>
        <dbReference type="Google" id="ProtNLM"/>
    </source>
</evidence>
<name>A0A645GRD1_9ZZZZ</name>
<gene>
    <name evidence="1" type="ORF">SDC9_175944</name>
</gene>
<dbReference type="EMBL" id="VSSQ01078820">
    <property type="protein sequence ID" value="MPN28502.1"/>
    <property type="molecule type" value="Genomic_DNA"/>
</dbReference>
<organism evidence="1">
    <name type="scientific">bioreactor metagenome</name>
    <dbReference type="NCBI Taxonomy" id="1076179"/>
    <lineage>
        <taxon>unclassified sequences</taxon>
        <taxon>metagenomes</taxon>
        <taxon>ecological metagenomes</taxon>
    </lineage>
</organism>
<dbReference type="AlphaFoldDB" id="A0A645GRD1"/>
<dbReference type="SUPFAM" id="SSF56935">
    <property type="entry name" value="Porins"/>
    <property type="match status" value="1"/>
</dbReference>
<protein>
    <recommendedName>
        <fullName evidence="2">TonB-dependent receptor SusC</fullName>
    </recommendedName>
</protein>